<dbReference type="EMBL" id="LN774769">
    <property type="protein sequence ID" value="CEN27365.1"/>
    <property type="molecule type" value="Genomic_DNA"/>
</dbReference>
<keyword evidence="2" id="KW-0521">NADP</keyword>
<dbReference type="InterPro" id="IPR018170">
    <property type="entry name" value="Aldo/ket_reductase_CS"/>
</dbReference>
<sequence>MALADTYTLNNGEKIPVVGFGTWQTPDGEVAEASVISAIEAGYRHIDTAAIYGNETSIGHGIAKSGIAREDLYVTTKLWNDNVTYEAAAAAIDESLSKLGLDYLDLYLIHWPNPSAIRETIGFEKRNADVWRAMEDAVRAGKIKSIGISNFREHHIEALLKTAEILPVVNQLYINPSDQQEAVVAYNTAHSILTQAYSPLGRGELLAVPALVEIAEKHGKSTAQVILKWSLQKGFLPLPKSVTPSRIIENGNLFDFELSDQDITLIDGLHGAGSLTSNPDEVGH</sequence>
<dbReference type="PROSITE" id="PS00063">
    <property type="entry name" value="ALDOKETO_REDUCTASE_3"/>
    <property type="match status" value="1"/>
</dbReference>
<accession>A0A0D6DV39</accession>
<dbReference type="HOGENOM" id="CLU_023205_0_1_9"/>
<dbReference type="PANTHER" id="PTHR43827">
    <property type="entry name" value="2,5-DIKETO-D-GLUCONIC ACID REDUCTASE"/>
    <property type="match status" value="1"/>
</dbReference>
<dbReference type="FunFam" id="3.20.20.100:FF:000015">
    <property type="entry name" value="Oxidoreductase, aldo/keto reductase family"/>
    <property type="match status" value="1"/>
</dbReference>
<name>A0A0D6DV39_9LACT</name>
<dbReference type="Proteomes" id="UP000033166">
    <property type="component" value="Chromosome I"/>
</dbReference>
<dbReference type="RefSeq" id="WP_047914655.1">
    <property type="nucleotide sequence ID" value="NZ_LN774769.1"/>
</dbReference>
<gene>
    <name evidence="8" type="ORF">LACPI_0165</name>
</gene>
<evidence type="ECO:0000313" key="8">
    <source>
        <dbReference type="EMBL" id="CEN27365.1"/>
    </source>
</evidence>
<evidence type="ECO:0000256" key="2">
    <source>
        <dbReference type="ARBA" id="ARBA00022857"/>
    </source>
</evidence>
<dbReference type="GO" id="GO:0016616">
    <property type="term" value="F:oxidoreductase activity, acting on the CH-OH group of donors, NAD or NADP as acceptor"/>
    <property type="evidence" value="ECO:0007669"/>
    <property type="project" value="UniProtKB-ARBA"/>
</dbReference>
<reference evidence="9" key="1">
    <citation type="submission" date="2015-01" db="EMBL/GenBank/DDBJ databases">
        <authorList>
            <person name="Andreevskaya M."/>
        </authorList>
    </citation>
    <scope>NUCLEOTIDE SEQUENCE [LARGE SCALE GENOMIC DNA]</scope>
    <source>
        <strain evidence="9">MKFS47</strain>
    </source>
</reference>
<dbReference type="InterPro" id="IPR023210">
    <property type="entry name" value="NADP_OxRdtase_dom"/>
</dbReference>
<proteinExistence type="inferred from homology"/>
<dbReference type="PANTHER" id="PTHR43827:SF3">
    <property type="entry name" value="NADP-DEPENDENT OXIDOREDUCTASE DOMAIN-CONTAINING PROTEIN"/>
    <property type="match status" value="1"/>
</dbReference>
<organism evidence="8 9">
    <name type="scientific">Pseudolactococcus piscium MKFS47</name>
    <dbReference type="NCBI Taxonomy" id="297352"/>
    <lineage>
        <taxon>Bacteria</taxon>
        <taxon>Bacillati</taxon>
        <taxon>Bacillota</taxon>
        <taxon>Bacilli</taxon>
        <taxon>Lactobacillales</taxon>
        <taxon>Streptococcaceae</taxon>
        <taxon>Pseudolactococcus</taxon>
    </lineage>
</organism>
<dbReference type="PIRSF" id="PIRSF000097">
    <property type="entry name" value="AKR"/>
    <property type="match status" value="1"/>
</dbReference>
<feature type="binding site" evidence="5">
    <location>
        <position position="110"/>
    </location>
    <ligand>
        <name>substrate</name>
    </ligand>
</feature>
<dbReference type="Gene3D" id="3.20.20.100">
    <property type="entry name" value="NADP-dependent oxidoreductase domain"/>
    <property type="match status" value="1"/>
</dbReference>
<comment type="similarity">
    <text evidence="1">Belongs to the aldo/keto reductase family.</text>
</comment>
<evidence type="ECO:0000313" key="9">
    <source>
        <dbReference type="Proteomes" id="UP000033166"/>
    </source>
</evidence>
<evidence type="ECO:0000256" key="6">
    <source>
        <dbReference type="PIRSR" id="PIRSR000097-3"/>
    </source>
</evidence>
<dbReference type="KEGG" id="lpk:LACPI_0165"/>
<evidence type="ECO:0000256" key="4">
    <source>
        <dbReference type="PIRSR" id="PIRSR000097-1"/>
    </source>
</evidence>
<dbReference type="AlphaFoldDB" id="A0A0D6DV39"/>
<evidence type="ECO:0000256" key="3">
    <source>
        <dbReference type="ARBA" id="ARBA00023002"/>
    </source>
</evidence>
<dbReference type="PROSITE" id="PS00798">
    <property type="entry name" value="ALDOKETO_REDUCTASE_1"/>
    <property type="match status" value="1"/>
</dbReference>
<dbReference type="InterPro" id="IPR036812">
    <property type="entry name" value="NAD(P)_OxRdtase_dom_sf"/>
</dbReference>
<dbReference type="STRING" id="1364.LP2241_10138"/>
<feature type="domain" description="NADP-dependent oxidoreductase" evidence="7">
    <location>
        <begin position="18"/>
        <end position="269"/>
    </location>
</feature>
<feature type="active site" description="Proton donor" evidence="4">
    <location>
        <position position="52"/>
    </location>
</feature>
<feature type="site" description="Lowers pKa of active site Tyr" evidence="6">
    <location>
        <position position="77"/>
    </location>
</feature>
<dbReference type="CDD" id="cd19071">
    <property type="entry name" value="AKR_AKR1-5-like"/>
    <property type="match status" value="1"/>
</dbReference>
<dbReference type="PROSITE" id="PS00062">
    <property type="entry name" value="ALDOKETO_REDUCTASE_2"/>
    <property type="match status" value="1"/>
</dbReference>
<evidence type="ECO:0000259" key="7">
    <source>
        <dbReference type="Pfam" id="PF00248"/>
    </source>
</evidence>
<dbReference type="Pfam" id="PF00248">
    <property type="entry name" value="Aldo_ket_red"/>
    <property type="match status" value="1"/>
</dbReference>
<evidence type="ECO:0000256" key="5">
    <source>
        <dbReference type="PIRSR" id="PIRSR000097-2"/>
    </source>
</evidence>
<dbReference type="PRINTS" id="PR00069">
    <property type="entry name" value="ALDKETRDTASE"/>
</dbReference>
<dbReference type="SUPFAM" id="SSF51430">
    <property type="entry name" value="NAD(P)-linked oxidoreductase"/>
    <property type="match status" value="1"/>
</dbReference>
<dbReference type="InterPro" id="IPR020471">
    <property type="entry name" value="AKR"/>
</dbReference>
<protein>
    <submittedName>
        <fullName evidence="8">Putative 2,5-didehydrogluconate reductase</fullName>
    </submittedName>
</protein>
<evidence type="ECO:0000256" key="1">
    <source>
        <dbReference type="ARBA" id="ARBA00007905"/>
    </source>
</evidence>
<keyword evidence="3" id="KW-0560">Oxidoreductase</keyword>